<evidence type="ECO:0000313" key="1">
    <source>
        <dbReference type="EMBL" id="CCA15256.1"/>
    </source>
</evidence>
<proteinExistence type="predicted"/>
<dbReference type="AlphaFoldDB" id="F0W2H0"/>
<organism evidence="1">
    <name type="scientific">Albugo laibachii Nc14</name>
    <dbReference type="NCBI Taxonomy" id="890382"/>
    <lineage>
        <taxon>Eukaryota</taxon>
        <taxon>Sar</taxon>
        <taxon>Stramenopiles</taxon>
        <taxon>Oomycota</taxon>
        <taxon>Peronosporomycetes</taxon>
        <taxon>Albuginales</taxon>
        <taxon>Albuginaceae</taxon>
        <taxon>Albugo</taxon>
    </lineage>
</organism>
<accession>F0W2H0</accession>
<sequence>MLDTICHYESNRFKNNLDLNLVSNENEENARANNGRDFIAVKVANVVVVKWDTENLKKFQEEAAFVDCFICLTRKRKGVLISMVKRYLWMVDAGSFPGCAECDGKVTFGPQFPYNQYLRQIPISDAIEMMKTLKRKGSDLDQTKQNWAMHLIEL</sequence>
<name>F0W2H0_9STRA</name>
<reference evidence="1" key="2">
    <citation type="submission" date="2011-02" db="EMBL/GenBank/DDBJ databases">
        <authorList>
            <person name="MacLean D."/>
        </authorList>
    </citation>
    <scope>NUCLEOTIDE SEQUENCE</scope>
</reference>
<protein>
    <submittedName>
        <fullName evidence="1">AlNc14C10G1221 protein</fullName>
    </submittedName>
</protein>
<reference evidence="1" key="1">
    <citation type="journal article" date="2011" name="PLoS Biol.">
        <title>Gene gain and loss during evolution of obligate parasitism in the white rust pathogen of Arabidopsis thaliana.</title>
        <authorList>
            <person name="Kemen E."/>
            <person name="Gardiner A."/>
            <person name="Schultz-Larsen T."/>
            <person name="Kemen A.C."/>
            <person name="Balmuth A.L."/>
            <person name="Robert-Seilaniantz A."/>
            <person name="Bailey K."/>
            <person name="Holub E."/>
            <person name="Studholme D.J."/>
            <person name="Maclean D."/>
            <person name="Jones J.D."/>
        </authorList>
    </citation>
    <scope>NUCLEOTIDE SEQUENCE</scope>
</reference>
<dbReference type="EMBL" id="FR824055">
    <property type="protein sequence ID" value="CCA15256.1"/>
    <property type="molecule type" value="Genomic_DNA"/>
</dbReference>
<dbReference type="HOGENOM" id="CLU_1848764_0_0_1"/>
<gene>
    <name evidence="1" type="primary">AlNc14C10G1221</name>
    <name evidence="1" type="ORF">ALNC14_013990</name>
</gene>